<name>A0A4T0I1T2_WALIC</name>
<dbReference type="GO" id="GO:0051083">
    <property type="term" value="P:'de novo' cotranslational protein folding"/>
    <property type="evidence" value="ECO:0007669"/>
    <property type="project" value="TreeGrafter"/>
</dbReference>
<organism evidence="4 5">
    <name type="scientific">Wallemia ichthyophaga</name>
    <dbReference type="NCBI Taxonomy" id="245174"/>
    <lineage>
        <taxon>Eukaryota</taxon>
        <taxon>Fungi</taxon>
        <taxon>Dikarya</taxon>
        <taxon>Basidiomycota</taxon>
        <taxon>Wallemiomycotina</taxon>
        <taxon>Wallemiomycetes</taxon>
        <taxon>Wallemiales</taxon>
        <taxon>Wallemiaceae</taxon>
        <taxon>Wallemia</taxon>
    </lineage>
</organism>
<dbReference type="Proteomes" id="UP000306954">
    <property type="component" value="Unassembled WGS sequence"/>
</dbReference>
<dbReference type="GO" id="GO:0005829">
    <property type="term" value="C:cytosol"/>
    <property type="evidence" value="ECO:0007669"/>
    <property type="project" value="TreeGrafter"/>
</dbReference>
<dbReference type="InterPro" id="IPR019337">
    <property type="entry name" value="Telomere_length_regulation_dom"/>
</dbReference>
<dbReference type="GO" id="GO:0042162">
    <property type="term" value="F:telomeric DNA binding"/>
    <property type="evidence" value="ECO:0007669"/>
    <property type="project" value="TreeGrafter"/>
</dbReference>
<dbReference type="InterPro" id="IPR051970">
    <property type="entry name" value="TEL2_Regulation"/>
</dbReference>
<dbReference type="PANTHER" id="PTHR15830:SF10">
    <property type="entry name" value="TELOMERE LENGTH REGULATION PROTEIN TEL2 HOMOLOG"/>
    <property type="match status" value="1"/>
</dbReference>
<comment type="similarity">
    <text evidence="1">Belongs to the TEL2 family.</text>
</comment>
<dbReference type="AlphaFoldDB" id="A0A4T0I1T2"/>
<dbReference type="Gene3D" id="1.25.40.720">
    <property type="entry name" value="Telomere length regulation protein 2, C-terminal domain"/>
    <property type="match status" value="1"/>
</dbReference>
<feature type="region of interest" description="Disordered" evidence="2">
    <location>
        <begin position="395"/>
        <end position="455"/>
    </location>
</feature>
<protein>
    <recommendedName>
        <fullName evidence="3">Telomere length regulation protein conserved domain-containing protein</fullName>
    </recommendedName>
</protein>
<dbReference type="EMBL" id="SPOF01000075">
    <property type="protein sequence ID" value="TIB07812.1"/>
    <property type="molecule type" value="Genomic_DNA"/>
</dbReference>
<feature type="domain" description="Telomere length regulation protein conserved" evidence="3">
    <location>
        <begin position="465"/>
        <end position="579"/>
    </location>
</feature>
<accession>A0A4T0I1T2</accession>
<evidence type="ECO:0000259" key="3">
    <source>
        <dbReference type="Pfam" id="PF10193"/>
    </source>
</evidence>
<comment type="caution">
    <text evidence="4">The sequence shown here is derived from an EMBL/GenBank/DDBJ whole genome shotgun (WGS) entry which is preliminary data.</text>
</comment>
<feature type="compositionally biased region" description="Acidic residues" evidence="2">
    <location>
        <begin position="417"/>
        <end position="435"/>
    </location>
</feature>
<reference evidence="4 5" key="1">
    <citation type="submission" date="2019-03" db="EMBL/GenBank/DDBJ databases">
        <title>Sequencing 23 genomes of Wallemia ichthyophaga.</title>
        <authorList>
            <person name="Gostincar C."/>
        </authorList>
    </citation>
    <scope>NUCLEOTIDE SEQUENCE [LARGE SCALE GENOMIC DNA]</scope>
    <source>
        <strain evidence="4 5">EXF-8621</strain>
    </source>
</reference>
<evidence type="ECO:0000256" key="2">
    <source>
        <dbReference type="SAM" id="MobiDB-lite"/>
    </source>
</evidence>
<evidence type="ECO:0000313" key="4">
    <source>
        <dbReference type="EMBL" id="TIB07812.1"/>
    </source>
</evidence>
<sequence length="842" mass="94196">MHHLFNYKNELRKGLSDKVYVDRLQNLLPSLLDELGNDQELRQLLISSAESRLKDTAQQISRHLSNDSPLSNITCAILLLELLLININIYKNAQDDDGVDVLLRLPTRISNLSDRLSLAKIPIPSILLPDNFTAKFTRDYLSTLSSPSSKVSSYPLERLHLLGYVRYSERFNNFWSVTIKYCDKHKKCYERIRLMLLDLTPTQLSTYFEEFLNAVRDSNRDVKDIARILASLFGEIDESTLDTITSVLVGGSRVLAAEMIMRSLTLWISLSPHSFTIFRGILEVWTNTRFIKKAPVAQLTLYSTMLLLLIQRNGVKRHIPRNLMHESIVTHAIPTYLSLPNPFSKLLGMLVAQHLANFDGVDRLVFGEDAFSGSGLGRAEIQGVIELLNRAKTDDGSVPDPIIAQPPEASTSSSPEVQEESDSDDDSIVGYEIDEDKTQVNKPDSDDEEAANDPTILSKRKIGRPVYIAELNDMLRHDGKEGNEAAVSQEVALKWAAALINDKREHRELLENSNNLTFTLLTLQDQFALSDFEELRSEALRVLVVCSPQRAGLCLTQHLFSTSLSLRQRLTALHALGLGVRELSTGTSTKITNTTTPLTKKAIPAKVANDSEIEDILKEFSQASISDARTKAGEAVPSVTRERKLRVGSDKPSKPLIVERYSSETTPTPSNALEQYRIVDRQSRVQNVKFHHIASEHFVMPLINEMWFALNQQVSIKLDKEFLGPLLRTLAVMLWSARNAPEFLHVLAPESLELVLALPQYVIADSVSVALALVSLSDDIDGGRTLAESSKLPLLRRWAETAYESLESTPESRTCAALLVKVQEIWDRHSTLVMATTLSVGI</sequence>
<evidence type="ECO:0000256" key="1">
    <source>
        <dbReference type="ARBA" id="ARBA00006133"/>
    </source>
</evidence>
<dbReference type="InterPro" id="IPR038528">
    <property type="entry name" value="TEL2_C_sf"/>
</dbReference>
<proteinExistence type="inferred from homology"/>
<evidence type="ECO:0000313" key="5">
    <source>
        <dbReference type="Proteomes" id="UP000306954"/>
    </source>
</evidence>
<dbReference type="GO" id="GO:0051879">
    <property type="term" value="F:Hsp90 protein binding"/>
    <property type="evidence" value="ECO:0007669"/>
    <property type="project" value="TreeGrafter"/>
</dbReference>
<gene>
    <name evidence="4" type="ORF">E3P90_03899</name>
</gene>
<dbReference type="PANTHER" id="PTHR15830">
    <property type="entry name" value="TELOMERE LENGTH REGULATION PROTEIN TEL2 FAMILY MEMBER"/>
    <property type="match status" value="1"/>
</dbReference>
<dbReference type="Pfam" id="PF10193">
    <property type="entry name" value="Telomere_reg-2"/>
    <property type="match status" value="1"/>
</dbReference>